<evidence type="ECO:0008006" key="6">
    <source>
        <dbReference type="Google" id="ProtNLM"/>
    </source>
</evidence>
<dbReference type="PANTHER" id="PTHR31105:SF38">
    <property type="entry name" value="PROTEIN ENHANCED DISEASE RESISTANCE 4"/>
    <property type="match status" value="1"/>
</dbReference>
<feature type="region of interest" description="Disordered" evidence="1">
    <location>
        <begin position="307"/>
        <end position="339"/>
    </location>
</feature>
<name>A0ABR2MIB7_9ASPA</name>
<dbReference type="InterPro" id="IPR055126">
    <property type="entry name" value="EDR4-like_N"/>
</dbReference>
<evidence type="ECO:0000256" key="1">
    <source>
        <dbReference type="SAM" id="MobiDB-lite"/>
    </source>
</evidence>
<accession>A0ABR2MIB7</accession>
<dbReference type="Pfam" id="PF11331">
    <property type="entry name" value="Zn_ribbon_12"/>
    <property type="match status" value="1"/>
</dbReference>
<feature type="region of interest" description="Disordered" evidence="1">
    <location>
        <begin position="46"/>
        <end position="69"/>
    </location>
</feature>
<dbReference type="InterPro" id="IPR040244">
    <property type="entry name" value="EDR4-like"/>
</dbReference>
<dbReference type="PANTHER" id="PTHR31105">
    <property type="entry name" value="EXTRA-LARGE G-PROTEIN-LIKE"/>
    <property type="match status" value="1"/>
</dbReference>
<keyword evidence="5" id="KW-1185">Reference proteome</keyword>
<feature type="domain" description="Enhanced disease resistance 4-like N-terminal" evidence="3">
    <location>
        <begin position="8"/>
        <end position="38"/>
    </location>
</feature>
<dbReference type="Proteomes" id="UP001412067">
    <property type="component" value="Unassembled WGS sequence"/>
</dbReference>
<dbReference type="InterPro" id="IPR021480">
    <property type="entry name" value="Zinc_ribbon_12"/>
</dbReference>
<organism evidence="4 5">
    <name type="scientific">Platanthera guangdongensis</name>
    <dbReference type="NCBI Taxonomy" id="2320717"/>
    <lineage>
        <taxon>Eukaryota</taxon>
        <taxon>Viridiplantae</taxon>
        <taxon>Streptophyta</taxon>
        <taxon>Embryophyta</taxon>
        <taxon>Tracheophyta</taxon>
        <taxon>Spermatophyta</taxon>
        <taxon>Magnoliopsida</taxon>
        <taxon>Liliopsida</taxon>
        <taxon>Asparagales</taxon>
        <taxon>Orchidaceae</taxon>
        <taxon>Orchidoideae</taxon>
        <taxon>Orchideae</taxon>
        <taxon>Orchidinae</taxon>
        <taxon>Platanthera</taxon>
    </lineage>
</organism>
<dbReference type="Pfam" id="PF22910">
    <property type="entry name" value="EDR4-like_1st"/>
    <property type="match status" value="1"/>
</dbReference>
<feature type="region of interest" description="Disordered" evidence="1">
    <location>
        <begin position="219"/>
        <end position="239"/>
    </location>
</feature>
<dbReference type="EMBL" id="JBBWWR010000007">
    <property type="protein sequence ID" value="KAK8963319.1"/>
    <property type="molecule type" value="Genomic_DNA"/>
</dbReference>
<evidence type="ECO:0000313" key="5">
    <source>
        <dbReference type="Proteomes" id="UP001412067"/>
    </source>
</evidence>
<feature type="compositionally biased region" description="Basic and acidic residues" evidence="1">
    <location>
        <begin position="226"/>
        <end position="239"/>
    </location>
</feature>
<evidence type="ECO:0000313" key="4">
    <source>
        <dbReference type="EMBL" id="KAK8963319.1"/>
    </source>
</evidence>
<feature type="compositionally biased region" description="Low complexity" evidence="1">
    <location>
        <begin position="46"/>
        <end position="65"/>
    </location>
</feature>
<sequence>MANAIPMLIRCPKCLTVLSEIPGVAVYKCGGCAAILRAKVVSSSGKTSSSASAASSSKDMSDSGSLENEVTDFGKKNLSASNHSGSRDQVLKAKVSGVGGRRKFSENGANFGESEFDGGNFKERRSQASEQNGVNLTEHNLNGKGMKSFQHAISAQHDDEDDKMFQKIRNVSSFLLRSRSFQANLPRKVMSRFDFPARERGISSPSEDFRSALNIVGSENGAASESRSKDPKQSAKFGHPEKIVQAKILRKVDELRIDLRRYFDRGASRLSASARFDGKFPPIQYPSLFIPPSEEPPPEDIFLRNEHRGRSPHNVHPHPPVSGGAASTHPLHRDPHSAKISTKTSHELKCYCRPVSGGAPFVICAQCHDLLRLPADFLLVAKRVHKLRCGTCSGVLSYTFRPKDRPAAWTRSEVRLPPAEDGKSLGEVLDDEIATALRLTYIKEGDAVSKSDGYNPSLGKSSSRGSIVEEEDHGGKGSRRLQLHKLMGYSSARFLLFNAFSASEGSRTEQDR</sequence>
<protein>
    <recommendedName>
        <fullName evidence="6">Zinc-ribbon domain-containing protein</fullName>
    </recommendedName>
</protein>
<evidence type="ECO:0000259" key="2">
    <source>
        <dbReference type="Pfam" id="PF11331"/>
    </source>
</evidence>
<comment type="caution">
    <text evidence="4">The sequence shown here is derived from an EMBL/GenBank/DDBJ whole genome shotgun (WGS) entry which is preliminary data.</text>
</comment>
<reference evidence="4 5" key="1">
    <citation type="journal article" date="2022" name="Nat. Plants">
        <title>Genomes of leafy and leafless Platanthera orchids illuminate the evolution of mycoheterotrophy.</title>
        <authorList>
            <person name="Li M.H."/>
            <person name="Liu K.W."/>
            <person name="Li Z."/>
            <person name="Lu H.C."/>
            <person name="Ye Q.L."/>
            <person name="Zhang D."/>
            <person name="Wang J.Y."/>
            <person name="Li Y.F."/>
            <person name="Zhong Z.M."/>
            <person name="Liu X."/>
            <person name="Yu X."/>
            <person name="Liu D.K."/>
            <person name="Tu X.D."/>
            <person name="Liu B."/>
            <person name="Hao Y."/>
            <person name="Liao X.Y."/>
            <person name="Jiang Y.T."/>
            <person name="Sun W.H."/>
            <person name="Chen J."/>
            <person name="Chen Y.Q."/>
            <person name="Ai Y."/>
            <person name="Zhai J.W."/>
            <person name="Wu S.S."/>
            <person name="Zhou Z."/>
            <person name="Hsiao Y.Y."/>
            <person name="Wu W.L."/>
            <person name="Chen Y.Y."/>
            <person name="Lin Y.F."/>
            <person name="Hsu J.L."/>
            <person name="Li C.Y."/>
            <person name="Wang Z.W."/>
            <person name="Zhao X."/>
            <person name="Zhong W.Y."/>
            <person name="Ma X.K."/>
            <person name="Ma L."/>
            <person name="Huang J."/>
            <person name="Chen G.Z."/>
            <person name="Huang M.Z."/>
            <person name="Huang L."/>
            <person name="Peng D.H."/>
            <person name="Luo Y.B."/>
            <person name="Zou S.Q."/>
            <person name="Chen S.P."/>
            <person name="Lan S."/>
            <person name="Tsai W.C."/>
            <person name="Van de Peer Y."/>
            <person name="Liu Z.J."/>
        </authorList>
    </citation>
    <scope>NUCLEOTIDE SEQUENCE [LARGE SCALE GENOMIC DNA]</scope>
    <source>
        <strain evidence="4">Lor288</strain>
    </source>
</reference>
<feature type="domain" description="Probable zinc-ribbon" evidence="2">
    <location>
        <begin position="357"/>
        <end position="399"/>
    </location>
</feature>
<evidence type="ECO:0000259" key="3">
    <source>
        <dbReference type="Pfam" id="PF22910"/>
    </source>
</evidence>
<proteinExistence type="predicted"/>
<gene>
    <name evidence="4" type="ORF">KSP40_PGU021351</name>
</gene>
<feature type="compositionally biased region" description="Polar residues" evidence="1">
    <location>
        <begin position="452"/>
        <end position="465"/>
    </location>
</feature>
<feature type="region of interest" description="Disordered" evidence="1">
    <location>
        <begin position="452"/>
        <end position="479"/>
    </location>
</feature>